<sequence length="165" mass="19770">MSEQKEQIDISLNRVLENIKESIERYVYGSSAKIESASIDENNVIRISINASKLLIDKHDIDAFERIAKRYGCKMSYSFTIRDNNLIVHLYFMREQKEFTLVFYKDIIDLEGWEWEKLYDHIATKFNIPWVRAVKIIEYFCHYNEIIKYLMDNSEHHDYALLNEA</sequence>
<keyword evidence="2" id="KW-1185">Reference proteome</keyword>
<reference evidence="1 2" key="1">
    <citation type="submission" date="2018-10" db="EMBL/GenBank/DDBJ databases">
        <title>Co-occurring genomic capacity for anaerobic methane metabolism and dissimilatory sulfite reduction discovered in the Korarchaeota.</title>
        <authorList>
            <person name="Mckay L.J."/>
            <person name="Dlakic M."/>
            <person name="Fields M.W."/>
            <person name="Delmont T.O."/>
            <person name="Eren A.M."/>
            <person name="Jay Z.J."/>
            <person name="Klingelsmith K.B."/>
            <person name="Rusch D.B."/>
            <person name="Inskeep W.P."/>
        </authorList>
    </citation>
    <scope>NUCLEOTIDE SEQUENCE [LARGE SCALE GENOMIC DNA]</scope>
    <source>
        <strain evidence="1 2">MDKW</strain>
    </source>
</reference>
<dbReference type="RefSeq" id="WP_125672170.1">
    <property type="nucleotide sequence ID" value="NZ_RCOS01000132.1"/>
</dbReference>
<dbReference type="Proteomes" id="UP000277582">
    <property type="component" value="Unassembled WGS sequence"/>
</dbReference>
<dbReference type="AlphaFoldDB" id="A0A429GGM0"/>
<comment type="caution">
    <text evidence="1">The sequence shown here is derived from an EMBL/GenBank/DDBJ whole genome shotgun (WGS) entry which is preliminary data.</text>
</comment>
<protein>
    <submittedName>
        <fullName evidence="1">Uncharacterized protein</fullName>
    </submittedName>
</protein>
<organism evidence="1 2">
    <name type="scientific">Candidatus Methanodesulfokora washburnensis</name>
    <dbReference type="NCBI Taxonomy" id="2478471"/>
    <lineage>
        <taxon>Archaea</taxon>
        <taxon>Thermoproteota</taxon>
        <taxon>Candidatus Korarchaeia</taxon>
        <taxon>Candidatus Korarchaeia incertae sedis</taxon>
        <taxon>Candidatus Methanodesulfokora</taxon>
    </lineage>
</organism>
<evidence type="ECO:0000313" key="1">
    <source>
        <dbReference type="EMBL" id="RSN72978.1"/>
    </source>
</evidence>
<name>A0A429GGM0_9CREN</name>
<evidence type="ECO:0000313" key="2">
    <source>
        <dbReference type="Proteomes" id="UP000277582"/>
    </source>
</evidence>
<accession>A0A429GGM0</accession>
<dbReference type="EMBL" id="RCOS01000132">
    <property type="protein sequence ID" value="RSN72978.1"/>
    <property type="molecule type" value="Genomic_DNA"/>
</dbReference>
<proteinExistence type="predicted"/>
<gene>
    <name evidence="1" type="ORF">D6D85_11850</name>
</gene>